<feature type="compositionally biased region" description="Pro residues" evidence="1">
    <location>
        <begin position="885"/>
        <end position="894"/>
    </location>
</feature>
<dbReference type="PANTHER" id="PTHR28002:SF1">
    <property type="entry name" value="MIOREX COMPLEX COMPONENT 11"/>
    <property type="match status" value="1"/>
</dbReference>
<feature type="region of interest" description="Disordered" evidence="1">
    <location>
        <begin position="334"/>
        <end position="636"/>
    </location>
</feature>
<feature type="compositionally biased region" description="Low complexity" evidence="1">
    <location>
        <begin position="1332"/>
        <end position="1373"/>
    </location>
</feature>
<accession>A0AAN6VA81</accession>
<feature type="transmembrane region" description="Helical" evidence="2">
    <location>
        <begin position="1745"/>
        <end position="1766"/>
    </location>
</feature>
<feature type="compositionally biased region" description="Low complexity" evidence="1">
    <location>
        <begin position="1473"/>
        <end position="1482"/>
    </location>
</feature>
<feature type="compositionally biased region" description="Polar residues" evidence="1">
    <location>
        <begin position="194"/>
        <end position="221"/>
    </location>
</feature>
<feature type="compositionally biased region" description="Low complexity" evidence="1">
    <location>
        <begin position="1253"/>
        <end position="1275"/>
    </location>
</feature>
<feature type="compositionally biased region" description="Pro residues" evidence="1">
    <location>
        <begin position="1276"/>
        <end position="1294"/>
    </location>
</feature>
<feature type="region of interest" description="Disordered" evidence="1">
    <location>
        <begin position="1533"/>
        <end position="1579"/>
    </location>
</feature>
<feature type="compositionally biased region" description="Low complexity" evidence="1">
    <location>
        <begin position="1380"/>
        <end position="1409"/>
    </location>
</feature>
<name>A0AAN6VA81_9PEZI</name>
<feature type="compositionally biased region" description="Low complexity" evidence="1">
    <location>
        <begin position="1416"/>
        <end position="1426"/>
    </location>
</feature>
<evidence type="ECO:0000256" key="2">
    <source>
        <dbReference type="SAM" id="Phobius"/>
    </source>
</evidence>
<feature type="compositionally biased region" description="Basic and acidic residues" evidence="1">
    <location>
        <begin position="150"/>
        <end position="162"/>
    </location>
</feature>
<evidence type="ECO:0000256" key="1">
    <source>
        <dbReference type="SAM" id="MobiDB-lite"/>
    </source>
</evidence>
<evidence type="ECO:0000313" key="3">
    <source>
        <dbReference type="EMBL" id="KAK4147236.1"/>
    </source>
</evidence>
<feature type="compositionally biased region" description="Polar residues" evidence="1">
    <location>
        <begin position="59"/>
        <end position="78"/>
    </location>
</feature>
<feature type="compositionally biased region" description="Pro residues" evidence="1">
    <location>
        <begin position="605"/>
        <end position="628"/>
    </location>
</feature>
<feature type="region of interest" description="Disordered" evidence="1">
    <location>
        <begin position="1700"/>
        <end position="1724"/>
    </location>
</feature>
<organism evidence="3 4">
    <name type="scientific">Dichotomopilus funicola</name>
    <dbReference type="NCBI Taxonomy" id="1934379"/>
    <lineage>
        <taxon>Eukaryota</taxon>
        <taxon>Fungi</taxon>
        <taxon>Dikarya</taxon>
        <taxon>Ascomycota</taxon>
        <taxon>Pezizomycotina</taxon>
        <taxon>Sordariomycetes</taxon>
        <taxon>Sordariomycetidae</taxon>
        <taxon>Sordariales</taxon>
        <taxon>Chaetomiaceae</taxon>
        <taxon>Dichotomopilus</taxon>
    </lineage>
</organism>
<feature type="compositionally biased region" description="Polar residues" evidence="1">
    <location>
        <begin position="960"/>
        <end position="976"/>
    </location>
</feature>
<feature type="compositionally biased region" description="Pro residues" evidence="1">
    <location>
        <begin position="1556"/>
        <end position="1577"/>
    </location>
</feature>
<feature type="compositionally biased region" description="Pro residues" evidence="1">
    <location>
        <begin position="509"/>
        <end position="519"/>
    </location>
</feature>
<dbReference type="RefSeq" id="XP_062640607.1">
    <property type="nucleotide sequence ID" value="XM_062779408.1"/>
</dbReference>
<feature type="compositionally biased region" description="Low complexity" evidence="1">
    <location>
        <begin position="405"/>
        <end position="415"/>
    </location>
</feature>
<feature type="compositionally biased region" description="Polar residues" evidence="1">
    <location>
        <begin position="1462"/>
        <end position="1471"/>
    </location>
</feature>
<gene>
    <name evidence="3" type="ORF">C8A04DRAFT_25040</name>
</gene>
<keyword evidence="4" id="KW-1185">Reference proteome</keyword>
<dbReference type="GeneID" id="87816021"/>
<keyword evidence="2" id="KW-0472">Membrane</keyword>
<sequence>MPGLPDNWEWDYDGKRWFYRYKPTGLIQFTFPKPGDEFPEFVDDFGGGIPDLEPEERLVSQQQVKKRNSLLSEAQPKSTFAPAPVFAPVQAPAPTPAPAPAPQRDRAASGAVSESDDGGTPFWLQPDGLMYMGPGAYNDISPLQEEEEERQLGHDKSGEKVTETPTTVTAATPSTINTPLSVAAATATATVTANASPGSARSQASVPASTSARGTPLTASSVPAVETPELDSAVVIAEPSELPAATTATASSVVPAEAEPAEIPLLDGRPVTRDPVGFVAELASEATAPCAEDLNPAPVELPSHDTMVHNTDPISYLNAFELAPVELPLTEARPSLAPTGNVADGKGKPSALGGLGASGAAKQETEQDRKAQQAVQELMKRPYTPSGQNSPPKPVQAFSPPPPLLGSRPGTPGTPNLFQPYNPAKHAVLGPAAAVPPSSTSPPPGGLAHHPSVLQPARGRPVLRNQTPPRSQNASPSRTYQPPAYQQRRDLQQDIDETVQLLSNAVSATPPPSLTPGPPSTANRPPVSRTSTVPTNSPGSVPPHVNARPQMPPSVASEPVVHTLHGVANAPNVPNGPNGPGTQNAPSAPSAPTPAPPLAIGFSGPLPPSGADVPPPLNLSRKSPPPPSQAGAGAGVSVPLSLPEAVASVFAPGNTDAPPLGAPPAAVPAPVVGAGVSVPLSLPEAVASVFAPENANLPPVGAPAGVPAGVPPAVAGAGAGAGGVAPAVVTASVVTRPRGNTQVNGSASVVAGQGLPRPAGPAQTSGFPIVEAAPAQVSMQNPPIFPGSSIAAQPVGPAGGLGPVVEVQTGVQPEQPPAASLPVPAVQSSHLVVHPQPQLHNSTITPQAPTPRTPSPVSQAPSPPTQANTLVPAAPGAEAGNRTSMPPPAPPPKDTPPRVGNTAPAAQAQAAQATPPRYTIPVGYHPLASHPVNGARSSPPRPKLPTAATAPPQTPPVAPQNYQTPPQFMTPGSIQGPQPPRAASVPVPMQTPAQIVPGQGGPVPTPPQLSQNPPASQNGLQNLGPGGGTFSPPPPAGLQRGAPIHPAIPPAGHPVVNHPGAPETAPPQMQQMFAPPGMGPDVPQPVHMQQQQHPQQQGQHQQPQPQPQQQQQQQQQGQPQQFQPQQQQPQNQQQQQLQQQQQQQQPLPGGPQLGMFPQQPGAPHMMPPSQGPAGGYVMPQQPPQQQPQQHPQQQQFAPNPQHPHPHPHPQHPHFAQPARPKEEKGWFGRLWGSDSPKKPITVSAPLPNTFQKGAPFPQQQMPFGFPGAQPLNQGPPSGPPGPQQGPPQGPPLGPQQPIQSGSQPGSRPGSQGQPPFGQTPGGGPLPAYLMVQQQQQQQQAGKMGQPGQPGQPGQLGQLGQQQPGPPQQQHQPHQQPPQQPLQFQLHQQPNPQQQQQQPQPQQQPHQQQPLMWHAVNNSNANSNGNSPPAQIQNPQFPSVRPNSGTPAPPPDVMQGIKKQEQRLSLQGQRLSFQPGQRLSLQGQPPPQLQPPQQQQPHLQQQQQPQQKLLQPAGQGGGLVKRLSKAPLPAASAYDGAGWGDDDLSKQPYSTSQTTPNKPPNPPTPPSASPSNPPPPPQAKLQTRLQTLLTRLPKPLQPYAARLRGAPITHIVAFLVLHELTAVIPLVGLFVGFHYTETGGRVVPTLLGYFQGAASAAGTGTTAVGEGGDGVRKGEEGKSEMELAEEKFARWFRRRGWFGFGKEEGETQGNQEGRTQGGQEGEGGQGQGARVLVEVGLAYVLTKALLPVRIVVSVWATPWFAGVLGGLRRLVK</sequence>
<reference evidence="3" key="1">
    <citation type="journal article" date="2023" name="Mol. Phylogenet. Evol.">
        <title>Genome-scale phylogeny and comparative genomics of the fungal order Sordariales.</title>
        <authorList>
            <person name="Hensen N."/>
            <person name="Bonometti L."/>
            <person name="Westerberg I."/>
            <person name="Brannstrom I.O."/>
            <person name="Guillou S."/>
            <person name="Cros-Aarteil S."/>
            <person name="Calhoun S."/>
            <person name="Haridas S."/>
            <person name="Kuo A."/>
            <person name="Mondo S."/>
            <person name="Pangilinan J."/>
            <person name="Riley R."/>
            <person name="LaButti K."/>
            <person name="Andreopoulos B."/>
            <person name="Lipzen A."/>
            <person name="Chen C."/>
            <person name="Yan M."/>
            <person name="Daum C."/>
            <person name="Ng V."/>
            <person name="Clum A."/>
            <person name="Steindorff A."/>
            <person name="Ohm R.A."/>
            <person name="Martin F."/>
            <person name="Silar P."/>
            <person name="Natvig D.O."/>
            <person name="Lalanne C."/>
            <person name="Gautier V."/>
            <person name="Ament-Velasquez S.L."/>
            <person name="Kruys A."/>
            <person name="Hutchinson M.I."/>
            <person name="Powell A.J."/>
            <person name="Barry K."/>
            <person name="Miller A.N."/>
            <person name="Grigoriev I.V."/>
            <person name="Debuchy R."/>
            <person name="Gladieux P."/>
            <person name="Hiltunen Thoren M."/>
            <person name="Johannesson H."/>
        </authorList>
    </citation>
    <scope>NUCLEOTIDE SEQUENCE</scope>
    <source>
        <strain evidence="3">CBS 141.50</strain>
    </source>
</reference>
<feature type="compositionally biased region" description="Low complexity" evidence="1">
    <location>
        <begin position="163"/>
        <end position="175"/>
    </location>
</feature>
<feature type="compositionally biased region" description="Low complexity" evidence="1">
    <location>
        <begin position="348"/>
        <end position="362"/>
    </location>
</feature>
<feature type="compositionally biased region" description="Pro residues" evidence="1">
    <location>
        <begin position="391"/>
        <end position="404"/>
    </location>
</feature>
<feature type="region of interest" description="Disordered" evidence="1">
    <location>
        <begin position="1657"/>
        <end position="1677"/>
    </location>
</feature>
<feature type="compositionally biased region" description="Polar residues" evidence="1">
    <location>
        <begin position="464"/>
        <end position="480"/>
    </location>
</feature>
<feature type="compositionally biased region" description="Polar residues" evidence="1">
    <location>
        <begin position="528"/>
        <end position="539"/>
    </location>
</feature>
<reference evidence="3" key="2">
    <citation type="submission" date="2023-05" db="EMBL/GenBank/DDBJ databases">
        <authorList>
            <consortium name="Lawrence Berkeley National Laboratory"/>
            <person name="Steindorff A."/>
            <person name="Hensen N."/>
            <person name="Bonometti L."/>
            <person name="Westerberg I."/>
            <person name="Brannstrom I.O."/>
            <person name="Guillou S."/>
            <person name="Cros-Aarteil S."/>
            <person name="Calhoun S."/>
            <person name="Haridas S."/>
            <person name="Kuo A."/>
            <person name="Mondo S."/>
            <person name="Pangilinan J."/>
            <person name="Riley R."/>
            <person name="Labutti K."/>
            <person name="Andreopoulos B."/>
            <person name="Lipzen A."/>
            <person name="Chen C."/>
            <person name="Yanf M."/>
            <person name="Daum C."/>
            <person name="Ng V."/>
            <person name="Clum A."/>
            <person name="Ohm R."/>
            <person name="Martin F."/>
            <person name="Silar P."/>
            <person name="Natvig D."/>
            <person name="Lalanne C."/>
            <person name="Gautier V."/>
            <person name="Ament-Velasquez S.L."/>
            <person name="Kruys A."/>
            <person name="Hutchinson M.I."/>
            <person name="Powell A.J."/>
            <person name="Barry K."/>
            <person name="Miller A.N."/>
            <person name="Grigoriev I.V."/>
            <person name="Debuchy R."/>
            <person name="Gladieux P."/>
            <person name="Thoren M.H."/>
            <person name="Johannesson H."/>
        </authorList>
    </citation>
    <scope>NUCLEOTIDE SEQUENCE</scope>
    <source>
        <strain evidence="3">CBS 141.50</strain>
    </source>
</reference>
<feature type="region of interest" description="Disordered" evidence="1">
    <location>
        <begin position="839"/>
        <end position="1520"/>
    </location>
</feature>
<dbReference type="Pfam" id="PF10306">
    <property type="entry name" value="FLILHELTA"/>
    <property type="match status" value="1"/>
</dbReference>
<feature type="compositionally biased region" description="Basic and acidic residues" evidence="1">
    <location>
        <begin position="1668"/>
        <end position="1677"/>
    </location>
</feature>
<feature type="compositionally biased region" description="Pro residues" evidence="1">
    <location>
        <begin position="91"/>
        <end position="101"/>
    </location>
</feature>
<dbReference type="PANTHER" id="PTHR28002">
    <property type="entry name" value="MIOREX COMPLEX COMPONENT 11"/>
    <property type="match status" value="1"/>
</dbReference>
<proteinExistence type="predicted"/>
<feature type="compositionally biased region" description="Low complexity" evidence="1">
    <location>
        <begin position="79"/>
        <end position="90"/>
    </location>
</feature>
<feature type="region of interest" description="Disordered" evidence="1">
    <location>
        <begin position="137"/>
        <end position="175"/>
    </location>
</feature>
<protein>
    <recommendedName>
        <fullName evidence="5">WW domain-containing protein</fullName>
    </recommendedName>
</protein>
<dbReference type="GO" id="GO:0005739">
    <property type="term" value="C:mitochondrion"/>
    <property type="evidence" value="ECO:0007669"/>
    <property type="project" value="TreeGrafter"/>
</dbReference>
<feature type="compositionally biased region" description="Low complexity" evidence="1">
    <location>
        <begin position="566"/>
        <end position="576"/>
    </location>
</feature>
<feature type="compositionally biased region" description="Low complexity" evidence="1">
    <location>
        <begin position="1186"/>
        <end position="1199"/>
    </location>
</feature>
<dbReference type="Proteomes" id="UP001302676">
    <property type="component" value="Unassembled WGS sequence"/>
</dbReference>
<feature type="compositionally biased region" description="Low complexity" evidence="1">
    <location>
        <begin position="1490"/>
        <end position="1512"/>
    </location>
</feature>
<feature type="compositionally biased region" description="Low complexity" evidence="1">
    <location>
        <begin position="1066"/>
        <end position="1147"/>
    </location>
</feature>
<feature type="compositionally biased region" description="Polar residues" evidence="1">
    <location>
        <begin position="855"/>
        <end position="869"/>
    </location>
</feature>
<feature type="compositionally biased region" description="Low complexity" evidence="1">
    <location>
        <begin position="1295"/>
        <end position="1318"/>
    </location>
</feature>
<dbReference type="InterPro" id="IPR018811">
    <property type="entry name" value="MRX11"/>
</dbReference>
<feature type="compositionally biased region" description="Low complexity" evidence="1">
    <location>
        <begin position="902"/>
        <end position="916"/>
    </location>
</feature>
<comment type="caution">
    <text evidence="3">The sequence shown here is derived from an EMBL/GenBank/DDBJ whole genome shotgun (WGS) entry which is preliminary data.</text>
</comment>
<feature type="region of interest" description="Disordered" evidence="1">
    <location>
        <begin position="192"/>
        <end position="227"/>
    </location>
</feature>
<keyword evidence="2" id="KW-0812">Transmembrane</keyword>
<feature type="compositionally biased region" description="Gly residues" evidence="1">
    <location>
        <begin position="1714"/>
        <end position="1724"/>
    </location>
</feature>
<feature type="compositionally biased region" description="Polar residues" evidence="1">
    <location>
        <begin position="1427"/>
        <end position="1445"/>
    </location>
</feature>
<evidence type="ECO:0000313" key="4">
    <source>
        <dbReference type="Proteomes" id="UP001302676"/>
    </source>
</evidence>
<evidence type="ECO:0008006" key="5">
    <source>
        <dbReference type="Google" id="ProtNLM"/>
    </source>
</evidence>
<dbReference type="EMBL" id="MU853557">
    <property type="protein sequence ID" value="KAK4147236.1"/>
    <property type="molecule type" value="Genomic_DNA"/>
</dbReference>
<feature type="region of interest" description="Disordered" evidence="1">
    <location>
        <begin position="56"/>
        <end position="124"/>
    </location>
</feature>
<keyword evidence="2" id="KW-1133">Transmembrane helix</keyword>